<gene>
    <name evidence="2" type="ORF">ACFSJG_14495</name>
</gene>
<comment type="caution">
    <text evidence="2">The sequence shown here is derived from an EMBL/GenBank/DDBJ whole genome shotgun (WGS) entry which is preliminary data.</text>
</comment>
<reference evidence="3" key="1">
    <citation type="journal article" date="2019" name="Int. J. Syst. Evol. Microbiol.">
        <title>The Global Catalogue of Microorganisms (GCM) 10K type strain sequencing project: providing services to taxonomists for standard genome sequencing and annotation.</title>
        <authorList>
            <consortium name="The Broad Institute Genomics Platform"/>
            <consortium name="The Broad Institute Genome Sequencing Center for Infectious Disease"/>
            <person name="Wu L."/>
            <person name="Ma J."/>
        </authorList>
    </citation>
    <scope>NUCLEOTIDE SEQUENCE [LARGE SCALE GENOMIC DNA]</scope>
    <source>
        <strain evidence="3">DT72</strain>
    </source>
</reference>
<protein>
    <submittedName>
        <fullName evidence="2">Rv3235 family protein</fullName>
    </submittedName>
</protein>
<feature type="region of interest" description="Disordered" evidence="1">
    <location>
        <begin position="1"/>
        <end position="50"/>
    </location>
</feature>
<dbReference type="InterPro" id="IPR045596">
    <property type="entry name" value="DUF6459"/>
</dbReference>
<feature type="region of interest" description="Disordered" evidence="1">
    <location>
        <begin position="155"/>
        <end position="183"/>
    </location>
</feature>
<accession>A0ABW4P4I2</accession>
<feature type="compositionally biased region" description="Basic and acidic residues" evidence="1">
    <location>
        <begin position="20"/>
        <end position="38"/>
    </location>
</feature>
<organism evidence="2 3">
    <name type="scientific">Rhodococcus gannanensis</name>
    <dbReference type="NCBI Taxonomy" id="1960308"/>
    <lineage>
        <taxon>Bacteria</taxon>
        <taxon>Bacillati</taxon>
        <taxon>Actinomycetota</taxon>
        <taxon>Actinomycetes</taxon>
        <taxon>Mycobacteriales</taxon>
        <taxon>Nocardiaceae</taxon>
        <taxon>Rhodococcus</taxon>
    </lineage>
</organism>
<evidence type="ECO:0000313" key="3">
    <source>
        <dbReference type="Proteomes" id="UP001597286"/>
    </source>
</evidence>
<dbReference type="RefSeq" id="WP_378485887.1">
    <property type="nucleotide sequence ID" value="NZ_JBHUFB010000010.1"/>
</dbReference>
<dbReference type="EMBL" id="JBHUFB010000010">
    <property type="protein sequence ID" value="MFD1813428.1"/>
    <property type="molecule type" value="Genomic_DNA"/>
</dbReference>
<dbReference type="Pfam" id="PF20060">
    <property type="entry name" value="DUF6459"/>
    <property type="match status" value="1"/>
</dbReference>
<proteinExistence type="predicted"/>
<name>A0ABW4P4I2_9NOCA</name>
<sequence>MEPYVTTAPHCEPAVGSRVPDARTAEQPRCSGRPDLRSGRRLPHRTPTPRFAPCGGAVTTAPDCRRFCELTLRSVLEVLDRRRHTSALIGLLAPTPMDLVAALTRAGAPGRQLGAAALRRVHVTTSGPNSAEVFGTYARGPRTFAIACRVERVAPPTQPTTGSSRAATRATTHRRNAGRPAAGWVVTSLQVG</sequence>
<dbReference type="Proteomes" id="UP001597286">
    <property type="component" value="Unassembled WGS sequence"/>
</dbReference>
<keyword evidence="3" id="KW-1185">Reference proteome</keyword>
<evidence type="ECO:0000313" key="2">
    <source>
        <dbReference type="EMBL" id="MFD1813428.1"/>
    </source>
</evidence>
<feature type="compositionally biased region" description="Low complexity" evidence="1">
    <location>
        <begin position="160"/>
        <end position="170"/>
    </location>
</feature>
<evidence type="ECO:0000256" key="1">
    <source>
        <dbReference type="SAM" id="MobiDB-lite"/>
    </source>
</evidence>